<keyword evidence="5 6" id="KW-0472">Membrane</keyword>
<evidence type="ECO:0000256" key="1">
    <source>
        <dbReference type="ARBA" id="ARBA00004651"/>
    </source>
</evidence>
<sequence>MQTRPVVKKVLYGITVILFMACCYVVFDLVSFNKNRQATAVTLGAKTTNDLRGDVNDLLTEVMQQGEALAQQLENASPSNEELIALIKERSLALDQILGVTVAYQPYGFDENTALYAPYFDKKQKEIIPLQNIYNYTDGQLETSSWYTNVLKNGKGWVEPYYGQGAQAFISDYGIPFYYTSGPKKGQIRGVVSMTISLDGFTELIHALSLGKTGYGFVASSKGTILAHPVGSYVGKKTIQELSAETEIPALQKAYVGLMQGKTGNVDYIDAIKQQETIFFYDHVLAADWRIGVLFFKNDLLGGENEVRQKYIIIALVVSLLLFFLMAAFFNRDYLSEKEIWQLGFFAGFVLLANIVLIGYLQHTAVHTEKDLSESPPIADVTTLNSIINEQALLAEKSQQSPRTIIPTGVYVDRLYFEDSYNVSISGKVWQKYPTAIIDSVTTGFAFPQTAPFAEAQLIEEIGRQLYDDYTLITYSFRNTFRLNFEYGDYPFDRRNIHLYFQPLSFKDRLMFVPDLESYTYTNPSQKSGVSKKIKLSGSNILETYFNYNYYAYDANFGAPVKGKSAEVPELYFNIKLKRVLITAFVTYLIPIFVVLIMMYMLLYTIKKNKKKEVDGNIVSAMTAFFFVLIFSHIDLRKNIDTAELIYMEYFYFVTYVMILISTYNLIAYSRGPHKIFSYKNNLIVKATFWPIFLVMILIITLLMFY</sequence>
<dbReference type="InterPro" id="IPR033479">
    <property type="entry name" value="dCache_1"/>
</dbReference>
<accession>A0A3M0GF24</accession>
<keyword evidence="3 6" id="KW-0812">Transmembrane</keyword>
<dbReference type="PROSITE" id="PS51257">
    <property type="entry name" value="PROKAR_LIPOPROTEIN"/>
    <property type="match status" value="1"/>
</dbReference>
<feature type="transmembrane region" description="Helical" evidence="6">
    <location>
        <begin position="12"/>
        <end position="30"/>
    </location>
</feature>
<keyword evidence="2" id="KW-1003">Cell membrane</keyword>
<dbReference type="Proteomes" id="UP000281985">
    <property type="component" value="Unassembled WGS sequence"/>
</dbReference>
<dbReference type="GO" id="GO:0005886">
    <property type="term" value="C:plasma membrane"/>
    <property type="evidence" value="ECO:0007669"/>
    <property type="project" value="UniProtKB-SubCell"/>
</dbReference>
<name>A0A3M0GF24_9FLAO</name>
<evidence type="ECO:0000313" key="9">
    <source>
        <dbReference type="Proteomes" id="UP000281985"/>
    </source>
</evidence>
<gene>
    <name evidence="8" type="ORF">EAX61_02940</name>
</gene>
<feature type="transmembrane region" description="Helical" evidence="6">
    <location>
        <begin position="580"/>
        <end position="606"/>
    </location>
</feature>
<keyword evidence="9" id="KW-1185">Reference proteome</keyword>
<evidence type="ECO:0000256" key="6">
    <source>
        <dbReference type="SAM" id="Phobius"/>
    </source>
</evidence>
<keyword evidence="4 6" id="KW-1133">Transmembrane helix</keyword>
<dbReference type="CDD" id="cd12912">
    <property type="entry name" value="PDC2_MCP_like"/>
    <property type="match status" value="1"/>
</dbReference>
<evidence type="ECO:0000259" key="7">
    <source>
        <dbReference type="Pfam" id="PF02743"/>
    </source>
</evidence>
<dbReference type="RefSeq" id="WP_121916167.1">
    <property type="nucleotide sequence ID" value="NZ_REFV01000002.1"/>
</dbReference>
<dbReference type="AlphaFoldDB" id="A0A3M0GF24"/>
<evidence type="ECO:0000256" key="5">
    <source>
        <dbReference type="ARBA" id="ARBA00023136"/>
    </source>
</evidence>
<proteinExistence type="predicted"/>
<comment type="subcellular location">
    <subcellularLocation>
        <location evidence="1">Cell membrane</location>
        <topology evidence="1">Multi-pass membrane protein</topology>
    </subcellularLocation>
</comment>
<comment type="caution">
    <text evidence="8">The sequence shown here is derived from an EMBL/GenBank/DDBJ whole genome shotgun (WGS) entry which is preliminary data.</text>
</comment>
<organism evidence="8 9">
    <name type="scientific">Dokdonia sinensis</name>
    <dbReference type="NCBI Taxonomy" id="2479847"/>
    <lineage>
        <taxon>Bacteria</taxon>
        <taxon>Pseudomonadati</taxon>
        <taxon>Bacteroidota</taxon>
        <taxon>Flavobacteriia</taxon>
        <taxon>Flavobacteriales</taxon>
        <taxon>Flavobacteriaceae</taxon>
        <taxon>Dokdonia</taxon>
    </lineage>
</organism>
<dbReference type="Pfam" id="PF02743">
    <property type="entry name" value="dCache_1"/>
    <property type="match status" value="1"/>
</dbReference>
<dbReference type="CDD" id="cd12913">
    <property type="entry name" value="PDC1_MCP_like"/>
    <property type="match status" value="1"/>
</dbReference>
<protein>
    <recommendedName>
        <fullName evidence="7">Cache domain-containing protein</fullName>
    </recommendedName>
</protein>
<evidence type="ECO:0000313" key="8">
    <source>
        <dbReference type="EMBL" id="RMB63364.1"/>
    </source>
</evidence>
<dbReference type="Gene3D" id="3.30.450.20">
    <property type="entry name" value="PAS domain"/>
    <property type="match status" value="2"/>
</dbReference>
<feature type="transmembrane region" description="Helical" evidence="6">
    <location>
        <begin position="342"/>
        <end position="361"/>
    </location>
</feature>
<evidence type="ECO:0000256" key="2">
    <source>
        <dbReference type="ARBA" id="ARBA00022475"/>
    </source>
</evidence>
<feature type="transmembrane region" description="Helical" evidence="6">
    <location>
        <begin position="687"/>
        <end position="705"/>
    </location>
</feature>
<feature type="domain" description="Cache" evidence="7">
    <location>
        <begin position="132"/>
        <end position="293"/>
    </location>
</feature>
<feature type="transmembrane region" description="Helical" evidence="6">
    <location>
        <begin position="648"/>
        <end position="667"/>
    </location>
</feature>
<feature type="transmembrane region" description="Helical" evidence="6">
    <location>
        <begin position="618"/>
        <end position="636"/>
    </location>
</feature>
<feature type="transmembrane region" description="Helical" evidence="6">
    <location>
        <begin position="311"/>
        <end position="330"/>
    </location>
</feature>
<reference evidence="8 9" key="1">
    <citation type="submission" date="2018-10" db="EMBL/GenBank/DDBJ databases">
        <title>Dokdonia luteus sp. nov., isolated from sea water.</title>
        <authorList>
            <person name="Zhou L.Y."/>
            <person name="Du Z.J."/>
        </authorList>
    </citation>
    <scope>NUCLEOTIDE SEQUENCE [LARGE SCALE GENOMIC DNA]</scope>
    <source>
        <strain evidence="8 9">SH27</strain>
    </source>
</reference>
<dbReference type="OrthoDB" id="2489132at2"/>
<dbReference type="EMBL" id="REFV01000002">
    <property type="protein sequence ID" value="RMB63364.1"/>
    <property type="molecule type" value="Genomic_DNA"/>
</dbReference>
<evidence type="ECO:0000256" key="4">
    <source>
        <dbReference type="ARBA" id="ARBA00022989"/>
    </source>
</evidence>
<evidence type="ECO:0000256" key="3">
    <source>
        <dbReference type="ARBA" id="ARBA00022692"/>
    </source>
</evidence>